<dbReference type="PATRIC" id="fig|413882.6.peg.453"/>
<sequence>MLEVFVLVVVSVAAVRSAIVLRKSRLLFIEFKCPQVVASLVLLFPLGPLVMLIVSWLIGLLPAATLAVMCFIPGLVAIRRARRVFDRSGTDRTRSVQDALAVASITGIGGIAYIVCSVIITLAFFHIRAA</sequence>
<evidence type="ECO:0000256" key="1">
    <source>
        <dbReference type="SAM" id="Phobius"/>
    </source>
</evidence>
<proteinExistence type="predicted"/>
<name>A0A0G3BKQ2_9BURK</name>
<feature type="transmembrane region" description="Helical" evidence="1">
    <location>
        <begin position="99"/>
        <end position="127"/>
    </location>
</feature>
<keyword evidence="1" id="KW-0472">Membrane</keyword>
<keyword evidence="3" id="KW-1185">Reference proteome</keyword>
<protein>
    <submittedName>
        <fullName evidence="2">Uncharacterized protein</fullName>
    </submittedName>
</protein>
<dbReference type="AlphaFoldDB" id="A0A0G3BKQ2"/>
<evidence type="ECO:0000313" key="3">
    <source>
        <dbReference type="Proteomes" id="UP000035352"/>
    </source>
</evidence>
<dbReference type="Proteomes" id="UP000035352">
    <property type="component" value="Chromosome"/>
</dbReference>
<dbReference type="EMBL" id="CP011371">
    <property type="protein sequence ID" value="AKJ27120.1"/>
    <property type="molecule type" value="Genomic_DNA"/>
</dbReference>
<gene>
    <name evidence="2" type="ORF">AAW51_0429</name>
</gene>
<feature type="transmembrane region" description="Helical" evidence="1">
    <location>
        <begin position="49"/>
        <end position="78"/>
    </location>
</feature>
<organism evidence="2 3">
    <name type="scientific">Caldimonas brevitalea</name>
    <dbReference type="NCBI Taxonomy" id="413882"/>
    <lineage>
        <taxon>Bacteria</taxon>
        <taxon>Pseudomonadati</taxon>
        <taxon>Pseudomonadota</taxon>
        <taxon>Betaproteobacteria</taxon>
        <taxon>Burkholderiales</taxon>
        <taxon>Sphaerotilaceae</taxon>
        <taxon>Caldimonas</taxon>
    </lineage>
</organism>
<dbReference type="RefSeq" id="WP_047193294.1">
    <property type="nucleotide sequence ID" value="NZ_CP011371.1"/>
</dbReference>
<reference evidence="2 3" key="1">
    <citation type="submission" date="2015-05" db="EMBL/GenBank/DDBJ databases">
        <authorList>
            <person name="Tang B."/>
            <person name="Yu Y."/>
        </authorList>
    </citation>
    <scope>NUCLEOTIDE SEQUENCE [LARGE SCALE GENOMIC DNA]</scope>
    <source>
        <strain evidence="2 3">DSM 7029</strain>
    </source>
</reference>
<dbReference type="KEGG" id="pbh:AAW51_0429"/>
<evidence type="ECO:0000313" key="2">
    <source>
        <dbReference type="EMBL" id="AKJ27120.1"/>
    </source>
</evidence>
<accession>A0A0G3BKQ2</accession>
<keyword evidence="1" id="KW-0812">Transmembrane</keyword>
<keyword evidence="1" id="KW-1133">Transmembrane helix</keyword>